<protein>
    <recommendedName>
        <fullName evidence="9">C2H2-type domain-containing protein</fullName>
    </recommendedName>
</protein>
<evidence type="ECO:0000259" key="9">
    <source>
        <dbReference type="PROSITE" id="PS50157"/>
    </source>
</evidence>
<dbReference type="PANTHER" id="PTHR24406">
    <property type="entry name" value="TRANSCRIPTIONAL REPRESSOR CTCFL-RELATED"/>
    <property type="match status" value="1"/>
</dbReference>
<evidence type="ECO:0000256" key="4">
    <source>
        <dbReference type="ARBA" id="ARBA00022771"/>
    </source>
</evidence>
<dbReference type="Proteomes" id="UP001152759">
    <property type="component" value="Chromosome 7"/>
</dbReference>
<keyword evidence="5" id="KW-0862">Zinc</keyword>
<keyword evidence="11" id="KW-1185">Reference proteome</keyword>
<evidence type="ECO:0000256" key="5">
    <source>
        <dbReference type="ARBA" id="ARBA00022833"/>
    </source>
</evidence>
<feature type="compositionally biased region" description="Basic and acidic residues" evidence="8">
    <location>
        <begin position="27"/>
        <end position="38"/>
    </location>
</feature>
<sequence length="382" mass="40745">MDPTRRNPPPSLSRGASSSSSRGRGKRPLEGTSRRQDTGETGGWSSANPYETGGTAGWSSVNPFETGGTAGWSSVNPFETGGTGGWSSLNPFETGGTAGWSSVNPFETGGTGGWSSAAPYPGGYNQPSGSSYLTRPSPPRSPTRAANPPPRVYPSVRVPPSGGTAPSAARVFPSAQVPPSSGTSNIDQFTSFSFGDSLPGTPRRTPPPPSGLPVDPLFSVSAYGFGSDDELEHEGGTSNPPPPPASPSRPRGSRSKRKNIGDFVCPVCGKAYTYKKQFERHTAEHNVQGGKYTCPKCENPTSFLTKKKYNEHMKSEHGSVFFECDEDNCGRTFQNAMQLRLHKDRDHFGGMTCQICQAVLPSRQMLQTHMKIHARDGSRNAP</sequence>
<evidence type="ECO:0000313" key="10">
    <source>
        <dbReference type="EMBL" id="CAH0776088.1"/>
    </source>
</evidence>
<evidence type="ECO:0000256" key="1">
    <source>
        <dbReference type="ARBA" id="ARBA00004123"/>
    </source>
</evidence>
<accession>A0A9P0CC45</accession>
<dbReference type="AlphaFoldDB" id="A0A9P0CC45"/>
<dbReference type="GO" id="GO:0005634">
    <property type="term" value="C:nucleus"/>
    <property type="evidence" value="ECO:0007669"/>
    <property type="project" value="UniProtKB-SubCell"/>
</dbReference>
<feature type="domain" description="C2H2-type" evidence="9">
    <location>
        <begin position="322"/>
        <end position="352"/>
    </location>
</feature>
<organism evidence="10 11">
    <name type="scientific">Bemisia tabaci</name>
    <name type="common">Sweetpotato whitefly</name>
    <name type="synonym">Aleurodes tabaci</name>
    <dbReference type="NCBI Taxonomy" id="7038"/>
    <lineage>
        <taxon>Eukaryota</taxon>
        <taxon>Metazoa</taxon>
        <taxon>Ecdysozoa</taxon>
        <taxon>Arthropoda</taxon>
        <taxon>Hexapoda</taxon>
        <taxon>Insecta</taxon>
        <taxon>Pterygota</taxon>
        <taxon>Neoptera</taxon>
        <taxon>Paraneoptera</taxon>
        <taxon>Hemiptera</taxon>
        <taxon>Sternorrhyncha</taxon>
        <taxon>Aleyrodoidea</taxon>
        <taxon>Aleyrodidae</taxon>
        <taxon>Aleyrodinae</taxon>
        <taxon>Bemisia</taxon>
    </lineage>
</organism>
<dbReference type="SMART" id="SM00355">
    <property type="entry name" value="ZnF_C2H2"/>
    <property type="match status" value="4"/>
</dbReference>
<dbReference type="InterPro" id="IPR050888">
    <property type="entry name" value="ZnF_C2H2-type_TF"/>
</dbReference>
<evidence type="ECO:0000256" key="7">
    <source>
        <dbReference type="PROSITE-ProRule" id="PRU00042"/>
    </source>
</evidence>
<dbReference type="GO" id="GO:0008270">
    <property type="term" value="F:zinc ion binding"/>
    <property type="evidence" value="ECO:0007669"/>
    <property type="project" value="UniProtKB-KW"/>
</dbReference>
<feature type="compositionally biased region" description="Polar residues" evidence="8">
    <location>
        <begin position="177"/>
        <end position="194"/>
    </location>
</feature>
<evidence type="ECO:0000256" key="2">
    <source>
        <dbReference type="ARBA" id="ARBA00022723"/>
    </source>
</evidence>
<evidence type="ECO:0000256" key="8">
    <source>
        <dbReference type="SAM" id="MobiDB-lite"/>
    </source>
</evidence>
<proteinExistence type="predicted"/>
<feature type="compositionally biased region" description="Pro residues" evidence="8">
    <location>
        <begin position="136"/>
        <end position="152"/>
    </location>
</feature>
<evidence type="ECO:0000313" key="11">
    <source>
        <dbReference type="Proteomes" id="UP001152759"/>
    </source>
</evidence>
<dbReference type="Pfam" id="PF00096">
    <property type="entry name" value="zf-C2H2"/>
    <property type="match status" value="1"/>
</dbReference>
<dbReference type="EMBL" id="OU963868">
    <property type="protein sequence ID" value="CAH0776088.1"/>
    <property type="molecule type" value="Genomic_DNA"/>
</dbReference>
<dbReference type="PROSITE" id="PS50157">
    <property type="entry name" value="ZINC_FINGER_C2H2_2"/>
    <property type="match status" value="2"/>
</dbReference>
<keyword evidence="4 7" id="KW-0863">Zinc-finger</keyword>
<dbReference type="Pfam" id="PF12874">
    <property type="entry name" value="zf-met"/>
    <property type="match status" value="1"/>
</dbReference>
<evidence type="ECO:0000256" key="3">
    <source>
        <dbReference type="ARBA" id="ARBA00022737"/>
    </source>
</evidence>
<feature type="domain" description="C2H2-type" evidence="9">
    <location>
        <begin position="263"/>
        <end position="290"/>
    </location>
</feature>
<dbReference type="InterPro" id="IPR036236">
    <property type="entry name" value="Znf_C2H2_sf"/>
</dbReference>
<dbReference type="PROSITE" id="PS00028">
    <property type="entry name" value="ZINC_FINGER_C2H2_1"/>
    <property type="match status" value="3"/>
</dbReference>
<name>A0A9P0CC45_BEMTA</name>
<feature type="compositionally biased region" description="Low complexity" evidence="8">
    <location>
        <begin position="12"/>
        <end position="22"/>
    </location>
</feature>
<feature type="region of interest" description="Disordered" evidence="8">
    <location>
        <begin position="1"/>
        <end position="258"/>
    </location>
</feature>
<keyword evidence="2" id="KW-0479">Metal-binding</keyword>
<keyword evidence="6" id="KW-0539">Nucleus</keyword>
<dbReference type="Gene3D" id="3.30.160.60">
    <property type="entry name" value="Classic Zinc Finger"/>
    <property type="match status" value="2"/>
</dbReference>
<evidence type="ECO:0000256" key="6">
    <source>
        <dbReference type="ARBA" id="ARBA00023242"/>
    </source>
</evidence>
<gene>
    <name evidence="10" type="ORF">BEMITA_LOCUS12217</name>
</gene>
<reference evidence="10" key="1">
    <citation type="submission" date="2021-12" db="EMBL/GenBank/DDBJ databases">
        <authorList>
            <person name="King R."/>
        </authorList>
    </citation>
    <scope>NUCLEOTIDE SEQUENCE</scope>
</reference>
<dbReference type="InterPro" id="IPR013087">
    <property type="entry name" value="Znf_C2H2_type"/>
</dbReference>
<dbReference type="SUPFAM" id="SSF57667">
    <property type="entry name" value="beta-beta-alpha zinc fingers"/>
    <property type="match status" value="1"/>
</dbReference>
<keyword evidence="3" id="KW-0677">Repeat</keyword>
<feature type="compositionally biased region" description="Pro residues" evidence="8">
    <location>
        <begin position="1"/>
        <end position="11"/>
    </location>
</feature>
<comment type="subcellular location">
    <subcellularLocation>
        <location evidence="1">Nucleus</location>
    </subcellularLocation>
</comment>